<proteinExistence type="predicted"/>
<accession>A6K689</accession>
<sequence>MMTTDEVRTTRKTVMTDGVVDWSWNTRNVYSQDDYRCDNKGSPPPTKKKKKSKASEYS</sequence>
<dbReference type="Proteomes" id="UP000234681">
    <property type="component" value="Chromosome 15"/>
</dbReference>
<organism evidence="2 3">
    <name type="scientific">Rattus norvegicus</name>
    <name type="common">Rat</name>
    <dbReference type="NCBI Taxonomy" id="10116"/>
    <lineage>
        <taxon>Eukaryota</taxon>
        <taxon>Metazoa</taxon>
        <taxon>Chordata</taxon>
        <taxon>Craniata</taxon>
        <taxon>Vertebrata</taxon>
        <taxon>Euteleostomi</taxon>
        <taxon>Mammalia</taxon>
        <taxon>Eutheria</taxon>
        <taxon>Euarchontoglires</taxon>
        <taxon>Glires</taxon>
        <taxon>Rodentia</taxon>
        <taxon>Myomorpha</taxon>
        <taxon>Muroidea</taxon>
        <taxon>Muridae</taxon>
        <taxon>Murinae</taxon>
        <taxon>Rattus</taxon>
    </lineage>
</organism>
<reference evidence="2 3" key="1">
    <citation type="submission" date="2005-07" db="EMBL/GenBank/DDBJ databases">
        <authorList>
            <person name="Mural R.J."/>
            <person name="Li P.W."/>
            <person name="Adams M.D."/>
            <person name="Amanatides P.G."/>
            <person name="Baden-Tillson H."/>
            <person name="Barnstead M."/>
            <person name="Chin S.H."/>
            <person name="Dew I."/>
            <person name="Evans C.A."/>
            <person name="Ferriera S."/>
            <person name="Flanigan M."/>
            <person name="Fosler C."/>
            <person name="Glodek A."/>
            <person name="Gu Z."/>
            <person name="Holt R.A."/>
            <person name="Jennings D."/>
            <person name="Kraft C.L."/>
            <person name="Lu F."/>
            <person name="Nguyen T."/>
            <person name="Nusskern D.R."/>
            <person name="Pfannkoch C.M."/>
            <person name="Sitter C."/>
            <person name="Sutton G.G."/>
            <person name="Venter J.C."/>
            <person name="Wang Z."/>
            <person name="Woodage T."/>
            <person name="Zheng X.H."/>
            <person name="Zhong F."/>
        </authorList>
    </citation>
    <scope>NUCLEOTIDE SEQUENCE [LARGE SCALE GENOMIC DNA]</scope>
    <source>
        <strain>BN</strain>
        <strain evidence="3">Sprague-Dawley</strain>
    </source>
</reference>
<dbReference type="EMBL" id="CH474023">
    <property type="protein sequence ID" value="EDL85249.1"/>
    <property type="molecule type" value="Genomic_DNA"/>
</dbReference>
<name>A6K689_RAT</name>
<protein>
    <submittedName>
        <fullName evidence="2">RCG52167</fullName>
    </submittedName>
</protein>
<evidence type="ECO:0000313" key="3">
    <source>
        <dbReference type="Proteomes" id="UP000234681"/>
    </source>
</evidence>
<evidence type="ECO:0000256" key="1">
    <source>
        <dbReference type="SAM" id="MobiDB-lite"/>
    </source>
</evidence>
<evidence type="ECO:0000313" key="2">
    <source>
        <dbReference type="EMBL" id="EDL85249.1"/>
    </source>
</evidence>
<dbReference type="AlphaFoldDB" id="A6K689"/>
<feature type="region of interest" description="Disordered" evidence="1">
    <location>
        <begin position="32"/>
        <end position="58"/>
    </location>
</feature>
<gene>
    <name evidence="2" type="ORF">rCG_52167</name>
</gene>